<accession>A0ABW3YXP9</accession>
<sequence>MKTTTTVIRGLAIDVLVIEIVHADAVGTLFYRAEILIRERKTGAQRLVQRTRIPGSGQALARDVQKRGVRALEAFKKAA</sequence>
<protein>
    <submittedName>
        <fullName evidence="1">Uncharacterized protein</fullName>
    </submittedName>
</protein>
<organism evidence="1 2">
    <name type="scientific">Mycoplana ramosa</name>
    <name type="common">Mycoplana bullata</name>
    <dbReference type="NCBI Taxonomy" id="40837"/>
    <lineage>
        <taxon>Bacteria</taxon>
        <taxon>Pseudomonadati</taxon>
        <taxon>Pseudomonadota</taxon>
        <taxon>Alphaproteobacteria</taxon>
        <taxon>Hyphomicrobiales</taxon>
        <taxon>Rhizobiaceae</taxon>
        <taxon>Mycoplana</taxon>
    </lineage>
</organism>
<comment type="caution">
    <text evidence="1">The sequence shown here is derived from an EMBL/GenBank/DDBJ whole genome shotgun (WGS) entry which is preliminary data.</text>
</comment>
<evidence type="ECO:0000313" key="1">
    <source>
        <dbReference type="EMBL" id="MFD1328729.1"/>
    </source>
</evidence>
<gene>
    <name evidence="1" type="ORF">ACFQ33_12600</name>
</gene>
<dbReference type="RefSeq" id="WP_374838957.1">
    <property type="nucleotide sequence ID" value="NZ_JBHEEW010000008.1"/>
</dbReference>
<keyword evidence="2" id="KW-1185">Reference proteome</keyword>
<dbReference type="EMBL" id="JBHTNF010000006">
    <property type="protein sequence ID" value="MFD1328729.1"/>
    <property type="molecule type" value="Genomic_DNA"/>
</dbReference>
<reference evidence="2" key="1">
    <citation type="journal article" date="2019" name="Int. J. Syst. Evol. Microbiol.">
        <title>The Global Catalogue of Microorganisms (GCM) 10K type strain sequencing project: providing services to taxonomists for standard genome sequencing and annotation.</title>
        <authorList>
            <consortium name="The Broad Institute Genomics Platform"/>
            <consortium name="The Broad Institute Genome Sequencing Center for Infectious Disease"/>
            <person name="Wu L."/>
            <person name="Ma J."/>
        </authorList>
    </citation>
    <scope>NUCLEOTIDE SEQUENCE [LARGE SCALE GENOMIC DNA]</scope>
    <source>
        <strain evidence="2">CCUG 55609</strain>
    </source>
</reference>
<evidence type="ECO:0000313" key="2">
    <source>
        <dbReference type="Proteomes" id="UP001597173"/>
    </source>
</evidence>
<proteinExistence type="predicted"/>
<dbReference type="Proteomes" id="UP001597173">
    <property type="component" value="Unassembled WGS sequence"/>
</dbReference>
<name>A0ABW3YXP9_MYCRA</name>